<protein>
    <submittedName>
        <fullName evidence="9">Type II toxin-antitoxin system VapC family toxin</fullName>
    </submittedName>
</protein>
<dbReference type="Gene3D" id="3.40.50.1010">
    <property type="entry name" value="5'-nuclease"/>
    <property type="match status" value="1"/>
</dbReference>
<dbReference type="Proteomes" id="UP000599024">
    <property type="component" value="Unassembled WGS sequence"/>
</dbReference>
<comment type="cofactor">
    <cofactor evidence="1">
        <name>Mg(2+)</name>
        <dbReference type="ChEBI" id="CHEBI:18420"/>
    </cofactor>
</comment>
<dbReference type="CDD" id="cd18748">
    <property type="entry name" value="PIN_VapC4-5_FitB-like"/>
    <property type="match status" value="1"/>
</dbReference>
<feature type="domain" description="PIN" evidence="8">
    <location>
        <begin position="6"/>
        <end position="127"/>
    </location>
</feature>
<comment type="similarity">
    <text evidence="7">Belongs to the PINc/VapC protein family.</text>
</comment>
<dbReference type="PANTHER" id="PTHR33653">
    <property type="entry name" value="RIBONUCLEASE VAPC2"/>
    <property type="match status" value="1"/>
</dbReference>
<dbReference type="GO" id="GO:0046872">
    <property type="term" value="F:metal ion binding"/>
    <property type="evidence" value="ECO:0007669"/>
    <property type="project" value="UniProtKB-KW"/>
</dbReference>
<evidence type="ECO:0000313" key="9">
    <source>
        <dbReference type="EMBL" id="MBC8209015.1"/>
    </source>
</evidence>
<reference evidence="9 10" key="1">
    <citation type="submission" date="2020-08" db="EMBL/GenBank/DDBJ databases">
        <title>Bridging the membrane lipid divide: bacteria of the FCB group superphylum have the potential to synthesize archaeal ether lipids.</title>
        <authorList>
            <person name="Villanueva L."/>
            <person name="Von Meijenfeldt F.A.B."/>
            <person name="Westbye A.B."/>
            <person name="Yadav S."/>
            <person name="Hopmans E.C."/>
            <person name="Dutilh B.E."/>
            <person name="Sinninghe Damste J.S."/>
        </authorList>
    </citation>
    <scope>NUCLEOTIDE SEQUENCE [LARGE SCALE GENOMIC DNA]</scope>
    <source>
        <strain evidence="9">NIOZ-UU81</strain>
    </source>
</reference>
<proteinExistence type="inferred from homology"/>
<keyword evidence="3" id="KW-0540">Nuclease</keyword>
<dbReference type="PANTHER" id="PTHR33653:SF1">
    <property type="entry name" value="RIBONUCLEASE VAPC2"/>
    <property type="match status" value="1"/>
</dbReference>
<evidence type="ECO:0000256" key="3">
    <source>
        <dbReference type="ARBA" id="ARBA00022722"/>
    </source>
</evidence>
<dbReference type="SUPFAM" id="SSF88723">
    <property type="entry name" value="PIN domain-like"/>
    <property type="match status" value="1"/>
</dbReference>
<dbReference type="InterPro" id="IPR050556">
    <property type="entry name" value="Type_II_TA_system_RNase"/>
</dbReference>
<dbReference type="InterPro" id="IPR002716">
    <property type="entry name" value="PIN_dom"/>
</dbReference>
<evidence type="ECO:0000256" key="5">
    <source>
        <dbReference type="ARBA" id="ARBA00022801"/>
    </source>
</evidence>
<evidence type="ECO:0000256" key="1">
    <source>
        <dbReference type="ARBA" id="ARBA00001946"/>
    </source>
</evidence>
<keyword evidence="2" id="KW-1277">Toxin-antitoxin system</keyword>
<keyword evidence="5" id="KW-0378">Hydrolase</keyword>
<dbReference type="InterPro" id="IPR029060">
    <property type="entry name" value="PIN-like_dom_sf"/>
</dbReference>
<dbReference type="AlphaFoldDB" id="A0A8J6NCD1"/>
<name>A0A8J6NCD1_9BACT</name>
<dbReference type="EMBL" id="JACNLK010000070">
    <property type="protein sequence ID" value="MBC8209015.1"/>
    <property type="molecule type" value="Genomic_DNA"/>
</dbReference>
<evidence type="ECO:0000256" key="7">
    <source>
        <dbReference type="ARBA" id="ARBA00038093"/>
    </source>
</evidence>
<sequence length="137" mass="15097">MGKIKYLLDTNILSDLIKQPQGHTAQKIASLEDENLCCTSLIVACELRYGALKKGSHSLTDKVNQLLETINILPLEQNIESHYAKLRVTLERAGTPIGSNDLLIASHAYALGLTVVTANLKEFSRIPNLTVENWLQG</sequence>
<keyword evidence="4" id="KW-0479">Metal-binding</keyword>
<evidence type="ECO:0000313" key="10">
    <source>
        <dbReference type="Proteomes" id="UP000599024"/>
    </source>
</evidence>
<organism evidence="9 10">
    <name type="scientific">Candidatus Desulfatifera sulfidica</name>
    <dbReference type="NCBI Taxonomy" id="2841691"/>
    <lineage>
        <taxon>Bacteria</taxon>
        <taxon>Pseudomonadati</taxon>
        <taxon>Thermodesulfobacteriota</taxon>
        <taxon>Desulfobulbia</taxon>
        <taxon>Desulfobulbales</taxon>
        <taxon>Desulfobulbaceae</taxon>
        <taxon>Candidatus Desulfatifera</taxon>
    </lineage>
</organism>
<gene>
    <name evidence="9" type="ORF">H8E79_07600</name>
</gene>
<evidence type="ECO:0000256" key="4">
    <source>
        <dbReference type="ARBA" id="ARBA00022723"/>
    </source>
</evidence>
<comment type="caution">
    <text evidence="9">The sequence shown here is derived from an EMBL/GenBank/DDBJ whole genome shotgun (WGS) entry which is preliminary data.</text>
</comment>
<evidence type="ECO:0000259" key="8">
    <source>
        <dbReference type="Pfam" id="PF01850"/>
    </source>
</evidence>
<accession>A0A8J6NCD1</accession>
<evidence type="ECO:0000256" key="6">
    <source>
        <dbReference type="ARBA" id="ARBA00022842"/>
    </source>
</evidence>
<dbReference type="Pfam" id="PF01850">
    <property type="entry name" value="PIN"/>
    <property type="match status" value="1"/>
</dbReference>
<dbReference type="GO" id="GO:0016787">
    <property type="term" value="F:hydrolase activity"/>
    <property type="evidence" value="ECO:0007669"/>
    <property type="project" value="UniProtKB-KW"/>
</dbReference>
<evidence type="ECO:0000256" key="2">
    <source>
        <dbReference type="ARBA" id="ARBA00022649"/>
    </source>
</evidence>
<keyword evidence="6" id="KW-0460">Magnesium</keyword>
<dbReference type="GO" id="GO:0004518">
    <property type="term" value="F:nuclease activity"/>
    <property type="evidence" value="ECO:0007669"/>
    <property type="project" value="UniProtKB-KW"/>
</dbReference>